<evidence type="ECO:0000259" key="1">
    <source>
        <dbReference type="Pfam" id="PF00027"/>
    </source>
</evidence>
<dbReference type="OrthoDB" id="792939at2"/>
<evidence type="ECO:0000313" key="2">
    <source>
        <dbReference type="EMBL" id="SDM21958.1"/>
    </source>
</evidence>
<organism evidence="2 3">
    <name type="scientific">Siphonobacter aquaeclarae</name>
    <dbReference type="NCBI Taxonomy" id="563176"/>
    <lineage>
        <taxon>Bacteria</taxon>
        <taxon>Pseudomonadati</taxon>
        <taxon>Bacteroidota</taxon>
        <taxon>Cytophagia</taxon>
        <taxon>Cytophagales</taxon>
        <taxon>Cytophagaceae</taxon>
        <taxon>Siphonobacter</taxon>
    </lineage>
</organism>
<dbReference type="EMBL" id="FNGS01000005">
    <property type="protein sequence ID" value="SDM21958.1"/>
    <property type="molecule type" value="Genomic_DNA"/>
</dbReference>
<protein>
    <submittedName>
        <fullName evidence="2">cAMP-binding domain of CRP or a regulatory subunit of cAMP-dependent protein kinases</fullName>
    </submittedName>
</protein>
<dbReference type="RefSeq" id="WP_093203515.1">
    <property type="nucleotide sequence ID" value="NZ_FNGS01000005.1"/>
</dbReference>
<feature type="domain" description="Cyclic nucleotide-binding" evidence="1">
    <location>
        <begin position="26"/>
        <end position="112"/>
    </location>
</feature>
<dbReference type="SUPFAM" id="SSF51206">
    <property type="entry name" value="cAMP-binding domain-like"/>
    <property type="match status" value="1"/>
</dbReference>
<accession>A0A1G9RFB5</accession>
<dbReference type="InterPro" id="IPR000595">
    <property type="entry name" value="cNMP-bd_dom"/>
</dbReference>
<evidence type="ECO:0000313" key="3">
    <source>
        <dbReference type="Proteomes" id="UP000198901"/>
    </source>
</evidence>
<proteinExistence type="predicted"/>
<keyword evidence="2" id="KW-0418">Kinase</keyword>
<keyword evidence="2" id="KW-0808">Transferase</keyword>
<keyword evidence="3" id="KW-1185">Reference proteome</keyword>
<dbReference type="AlphaFoldDB" id="A0A1G9RFB5"/>
<dbReference type="STRING" id="563176.SAMN04488090_2875"/>
<dbReference type="Proteomes" id="UP000198901">
    <property type="component" value="Unassembled WGS sequence"/>
</dbReference>
<dbReference type="GO" id="GO:0016301">
    <property type="term" value="F:kinase activity"/>
    <property type="evidence" value="ECO:0007669"/>
    <property type="project" value="UniProtKB-KW"/>
</dbReference>
<dbReference type="Gene3D" id="2.60.120.10">
    <property type="entry name" value="Jelly Rolls"/>
    <property type="match status" value="1"/>
</dbReference>
<dbReference type="InterPro" id="IPR018490">
    <property type="entry name" value="cNMP-bd_dom_sf"/>
</dbReference>
<reference evidence="2 3" key="1">
    <citation type="submission" date="2016-10" db="EMBL/GenBank/DDBJ databases">
        <authorList>
            <person name="de Groot N.N."/>
        </authorList>
    </citation>
    <scope>NUCLEOTIDE SEQUENCE [LARGE SCALE GENOMIC DNA]</scope>
    <source>
        <strain evidence="2 3">DSM 21668</strain>
    </source>
</reference>
<dbReference type="Pfam" id="PF00027">
    <property type="entry name" value="cNMP_binding"/>
    <property type="match status" value="1"/>
</dbReference>
<sequence length="191" mass="22141">MLHAFLHTTRLFSDAEIAEIAALFTRRELRKGEAFVREGQRCTEVAFVESGVFRSYYTSEAGEEMTYCFRFPGDLMAAYSSFISGNESRETMEAIGPAVVHVIRKADVDRLAELPSWIHFLKNIAENEYMELENRLFQLQRVSALTRYQTLLEKQPEYVRLIPLQFLASYLGVTQRHLSRIRRQLAFGQMS</sequence>
<name>A0A1G9RFB5_9BACT</name>
<dbReference type="InterPro" id="IPR014710">
    <property type="entry name" value="RmlC-like_jellyroll"/>
</dbReference>
<dbReference type="CDD" id="cd00038">
    <property type="entry name" value="CAP_ED"/>
    <property type="match status" value="1"/>
</dbReference>
<gene>
    <name evidence="2" type="ORF">SAMN04488090_2875</name>
</gene>